<evidence type="ECO:0000313" key="1">
    <source>
        <dbReference type="EMBL" id="RAJ74985.1"/>
    </source>
</evidence>
<dbReference type="EMBL" id="QLMA01000010">
    <property type="protein sequence ID" value="RAJ74985.1"/>
    <property type="molecule type" value="Genomic_DNA"/>
</dbReference>
<evidence type="ECO:0000313" key="2">
    <source>
        <dbReference type="Proteomes" id="UP000249819"/>
    </source>
</evidence>
<name>A0A327VM97_9BACT</name>
<dbReference type="Proteomes" id="UP000249819">
    <property type="component" value="Unassembled WGS sequence"/>
</dbReference>
<dbReference type="RefSeq" id="WP_111594895.1">
    <property type="nucleotide sequence ID" value="NZ_QLMA01000010.1"/>
</dbReference>
<dbReference type="OrthoDB" id="652877at2"/>
<organism evidence="1 2">
    <name type="scientific">Chitinophaga dinghuensis</name>
    <dbReference type="NCBI Taxonomy" id="1539050"/>
    <lineage>
        <taxon>Bacteria</taxon>
        <taxon>Pseudomonadati</taxon>
        <taxon>Bacteroidota</taxon>
        <taxon>Chitinophagia</taxon>
        <taxon>Chitinophagales</taxon>
        <taxon>Chitinophagaceae</taxon>
        <taxon>Chitinophaga</taxon>
    </lineage>
</organism>
<sequence length="278" mass="32988">MGHRVNYVIKDGEELHIYYNHWHVNLMTGDMYKGENAFIDFVMSCEKHEELMSYNWMEGCVILDIRLRQLYFWYDEYPHNTSVMECYVLQLSEKWPQWGIQLLKNRMYDGEKILGVDYISQQSFGELHRFSKEFIVADEMLDKYNRLLVLIKSESGYFVTATRITTPRGILYNGTDSIDLLRQRPAIALPLEQDVRDCIIIDTERKHILFSNSDLGAWEQTNDNWPGYTFEMGDYGYIKTLRMSGIDGEHLRMSEEEIKEEVDYLKNLRSRYDGNTNQ</sequence>
<gene>
    <name evidence="1" type="ORF">CLV59_11031</name>
</gene>
<proteinExistence type="predicted"/>
<keyword evidence="2" id="KW-1185">Reference proteome</keyword>
<accession>A0A327VM97</accession>
<protein>
    <submittedName>
        <fullName evidence="1">Uncharacterized protein</fullName>
    </submittedName>
</protein>
<reference evidence="1 2" key="1">
    <citation type="submission" date="2018-06" db="EMBL/GenBank/DDBJ databases">
        <title>Genomic Encyclopedia of Archaeal and Bacterial Type Strains, Phase II (KMG-II): from individual species to whole genera.</title>
        <authorList>
            <person name="Goeker M."/>
        </authorList>
    </citation>
    <scope>NUCLEOTIDE SEQUENCE [LARGE SCALE GENOMIC DNA]</scope>
    <source>
        <strain evidence="1 2">DSM 29821</strain>
    </source>
</reference>
<dbReference type="AlphaFoldDB" id="A0A327VM97"/>
<comment type="caution">
    <text evidence="1">The sequence shown here is derived from an EMBL/GenBank/DDBJ whole genome shotgun (WGS) entry which is preliminary data.</text>
</comment>